<accession>A0A238XZN9</accession>
<protein>
    <submittedName>
        <fullName evidence="6">Phosphate acetyltransferase/phosphate butyryltransferase</fullName>
    </submittedName>
</protein>
<keyword evidence="3" id="KW-0012">Acyltransferase</keyword>
<dbReference type="NCBIfam" id="NF008852">
    <property type="entry name" value="PRK11890.1"/>
    <property type="match status" value="1"/>
</dbReference>
<dbReference type="InterPro" id="IPR029069">
    <property type="entry name" value="HotDog_dom_sf"/>
</dbReference>
<dbReference type="InterPro" id="IPR050500">
    <property type="entry name" value="Phos_Acetyltrans/Butyryltrans"/>
</dbReference>
<dbReference type="PRINTS" id="PR01483">
    <property type="entry name" value="FASYNTHASE"/>
</dbReference>
<gene>
    <name evidence="6" type="ORF">SAMN06265370_113115</name>
</gene>
<dbReference type="SUPFAM" id="SSF53659">
    <property type="entry name" value="Isocitrate/Isopropylmalate dehydrogenase-like"/>
    <property type="match status" value="1"/>
</dbReference>
<dbReference type="Proteomes" id="UP000198417">
    <property type="component" value="Unassembled WGS sequence"/>
</dbReference>
<evidence type="ECO:0000256" key="2">
    <source>
        <dbReference type="ARBA" id="ARBA00023239"/>
    </source>
</evidence>
<evidence type="ECO:0000256" key="1">
    <source>
        <dbReference type="ARBA" id="ARBA00022679"/>
    </source>
</evidence>
<sequence>MSALERGDPTATMQYIENKTYDEISVGDSADLTRTLKPQDIELFAVMSGDVNPAHVDAEYAQTDMFHGVIAHGMWGGALISAVLGTELPGPGTIFLNQSLKFLAPVGLGDTVTVRVEVTQKQEKGRLILACTCQNQHGTMVIEGEARVIAPYDKIRRPRVTLPQVHLHVQAAQYANLIAATADLDPIRTAVVHPCDALSLTGALDAGYQGMILPVLVGPKAKIEAAAKEAGRSLDGIEIIDAPHSHAAAAAAVALVRAGKAAALMKGSLHTDELMEAVVDTALGLRTERRMSHVYVLDVPTYPKPLLISDAAINIYPDLAGKRDIVQNAIDLALALGIELPKVAILSAVETVNPRIASTLDAAALCKMADRGQITGGLLDGPLAFDNAISPAAVAAKGIVSDVAGVADILVAPDLEAANMIAKQLIYLAGADAAGIVLGARVPVILTSRADSTMSRLASCALAQLFISYQSPAQA</sequence>
<dbReference type="RefSeq" id="WP_245840990.1">
    <property type="nucleotide sequence ID" value="NZ_FZNN01000013.1"/>
</dbReference>
<evidence type="ECO:0000313" key="6">
    <source>
        <dbReference type="EMBL" id="SNR63834.1"/>
    </source>
</evidence>
<dbReference type="InterPro" id="IPR003965">
    <property type="entry name" value="Fatty_acid_synthase"/>
</dbReference>
<dbReference type="Pfam" id="PF01575">
    <property type="entry name" value="MaoC_dehydratas"/>
    <property type="match status" value="1"/>
</dbReference>
<feature type="domain" description="Phosphate acetyl/butaryl transferase" evidence="4">
    <location>
        <begin position="249"/>
        <end position="462"/>
    </location>
</feature>
<dbReference type="Gene3D" id="3.40.718.10">
    <property type="entry name" value="Isopropylmalate Dehydrogenase"/>
    <property type="match status" value="1"/>
</dbReference>
<dbReference type="GO" id="GO:0005835">
    <property type="term" value="C:fatty acid synthase complex"/>
    <property type="evidence" value="ECO:0007669"/>
    <property type="project" value="InterPro"/>
</dbReference>
<dbReference type="FunFam" id="3.10.129.10:FF:000042">
    <property type="entry name" value="MaoC domain protein dehydratase"/>
    <property type="match status" value="1"/>
</dbReference>
<dbReference type="CDD" id="cd03449">
    <property type="entry name" value="R_hydratase"/>
    <property type="match status" value="1"/>
</dbReference>
<dbReference type="SUPFAM" id="SSF54637">
    <property type="entry name" value="Thioesterase/thiol ester dehydrase-isomerase"/>
    <property type="match status" value="1"/>
</dbReference>
<dbReference type="NCBIfam" id="NF006045">
    <property type="entry name" value="PRK08190.1"/>
    <property type="match status" value="1"/>
</dbReference>
<reference evidence="6 7" key="1">
    <citation type="submission" date="2017-06" db="EMBL/GenBank/DDBJ databases">
        <authorList>
            <person name="Kim H.J."/>
            <person name="Triplett B.A."/>
        </authorList>
    </citation>
    <scope>NUCLEOTIDE SEQUENCE [LARGE SCALE GENOMIC DNA]</scope>
    <source>
        <strain evidence="6 7">DSM 29052</strain>
    </source>
</reference>
<dbReference type="Pfam" id="PF01515">
    <property type="entry name" value="PTA_PTB"/>
    <property type="match status" value="1"/>
</dbReference>
<dbReference type="EMBL" id="FZNN01000013">
    <property type="protein sequence ID" value="SNR63834.1"/>
    <property type="molecule type" value="Genomic_DNA"/>
</dbReference>
<dbReference type="GO" id="GO:0006633">
    <property type="term" value="P:fatty acid biosynthetic process"/>
    <property type="evidence" value="ECO:0007669"/>
    <property type="project" value="InterPro"/>
</dbReference>
<dbReference type="AlphaFoldDB" id="A0A238XZN9"/>
<organism evidence="6 7">
    <name type="scientific">Puniceibacterium sediminis</name>
    <dbReference type="NCBI Taxonomy" id="1608407"/>
    <lineage>
        <taxon>Bacteria</taxon>
        <taxon>Pseudomonadati</taxon>
        <taxon>Pseudomonadota</taxon>
        <taxon>Alphaproteobacteria</taxon>
        <taxon>Rhodobacterales</taxon>
        <taxon>Paracoccaceae</taxon>
        <taxon>Puniceibacterium</taxon>
    </lineage>
</organism>
<dbReference type="InterPro" id="IPR002539">
    <property type="entry name" value="MaoC-like_dom"/>
</dbReference>
<evidence type="ECO:0000259" key="5">
    <source>
        <dbReference type="Pfam" id="PF01575"/>
    </source>
</evidence>
<dbReference type="PANTHER" id="PTHR43356:SF2">
    <property type="entry name" value="PHOSPHATE ACETYLTRANSFERASE"/>
    <property type="match status" value="1"/>
</dbReference>
<evidence type="ECO:0000259" key="4">
    <source>
        <dbReference type="Pfam" id="PF01515"/>
    </source>
</evidence>
<keyword evidence="2" id="KW-0456">Lyase</keyword>
<dbReference type="GO" id="GO:0016836">
    <property type="term" value="F:hydro-lyase activity"/>
    <property type="evidence" value="ECO:0007669"/>
    <property type="project" value="UniProtKB-ARBA"/>
</dbReference>
<dbReference type="GO" id="GO:0004312">
    <property type="term" value="F:fatty acid synthase activity"/>
    <property type="evidence" value="ECO:0007669"/>
    <property type="project" value="InterPro"/>
</dbReference>
<keyword evidence="7" id="KW-1185">Reference proteome</keyword>
<keyword evidence="1 6" id="KW-0808">Transferase</keyword>
<feature type="domain" description="MaoC-like" evidence="5">
    <location>
        <begin position="32"/>
        <end position="126"/>
    </location>
</feature>
<dbReference type="Gene3D" id="3.10.129.10">
    <property type="entry name" value="Hotdog Thioesterase"/>
    <property type="match status" value="1"/>
</dbReference>
<dbReference type="InterPro" id="IPR002505">
    <property type="entry name" value="PTA_PTB"/>
</dbReference>
<dbReference type="PANTHER" id="PTHR43356">
    <property type="entry name" value="PHOSPHATE ACETYLTRANSFERASE"/>
    <property type="match status" value="1"/>
</dbReference>
<proteinExistence type="predicted"/>
<name>A0A238XZN9_9RHOB</name>
<evidence type="ECO:0000313" key="7">
    <source>
        <dbReference type="Proteomes" id="UP000198417"/>
    </source>
</evidence>
<evidence type="ECO:0000256" key="3">
    <source>
        <dbReference type="ARBA" id="ARBA00023315"/>
    </source>
</evidence>